<comment type="caution">
    <text evidence="1">The sequence shown here is derived from an EMBL/GenBank/DDBJ whole genome shotgun (WGS) entry which is preliminary data.</text>
</comment>
<name>A0A645INU6_9ZZZZ</name>
<evidence type="ECO:0000313" key="1">
    <source>
        <dbReference type="EMBL" id="MPN50014.1"/>
    </source>
</evidence>
<sequence length="86" mass="9566">MSIEKPEKDMTADISGRTVPIGAEVFASMAQLFVISNIPANTDVIRSVSLHIPKYEKAPAMYCKIFELSNNFIIIEKRTINPPIIS</sequence>
<dbReference type="AlphaFoldDB" id="A0A645INU6"/>
<accession>A0A645INU6</accession>
<gene>
    <name evidence="1" type="ORF">SDC9_197639</name>
</gene>
<dbReference type="EMBL" id="VSSQ01113796">
    <property type="protein sequence ID" value="MPN50014.1"/>
    <property type="molecule type" value="Genomic_DNA"/>
</dbReference>
<organism evidence="1">
    <name type="scientific">bioreactor metagenome</name>
    <dbReference type="NCBI Taxonomy" id="1076179"/>
    <lineage>
        <taxon>unclassified sequences</taxon>
        <taxon>metagenomes</taxon>
        <taxon>ecological metagenomes</taxon>
    </lineage>
</organism>
<reference evidence="1" key="1">
    <citation type="submission" date="2019-08" db="EMBL/GenBank/DDBJ databases">
        <authorList>
            <person name="Kucharzyk K."/>
            <person name="Murdoch R.W."/>
            <person name="Higgins S."/>
            <person name="Loffler F."/>
        </authorList>
    </citation>
    <scope>NUCLEOTIDE SEQUENCE</scope>
</reference>
<protein>
    <submittedName>
        <fullName evidence="1">Uncharacterized protein</fullName>
    </submittedName>
</protein>
<proteinExistence type="predicted"/>